<gene>
    <name evidence="9" type="ORF">SAMN04488561_6635</name>
</gene>
<evidence type="ECO:0000313" key="10">
    <source>
        <dbReference type="Proteomes" id="UP000181980"/>
    </source>
</evidence>
<keyword evidence="6 8" id="KW-0472">Membrane</keyword>
<evidence type="ECO:0000256" key="5">
    <source>
        <dbReference type="ARBA" id="ARBA00022989"/>
    </source>
</evidence>
<feature type="transmembrane region" description="Helical" evidence="8">
    <location>
        <begin position="57"/>
        <end position="78"/>
    </location>
</feature>
<dbReference type="InterPro" id="IPR000390">
    <property type="entry name" value="Small_drug/metabolite_transptr"/>
</dbReference>
<dbReference type="RefSeq" id="WP_069113703.1">
    <property type="nucleotide sequence ID" value="NZ_FNUC01000004.1"/>
</dbReference>
<dbReference type="STRING" id="561176.SAMN04488561_6635"/>
<dbReference type="InterPro" id="IPR037185">
    <property type="entry name" value="EmrE-like"/>
</dbReference>
<protein>
    <submittedName>
        <fullName evidence="9">Quaternary ammonium compound-resistance protein SugE</fullName>
    </submittedName>
</protein>
<dbReference type="Gene3D" id="1.10.3730.20">
    <property type="match status" value="1"/>
</dbReference>
<evidence type="ECO:0000256" key="6">
    <source>
        <dbReference type="ARBA" id="ARBA00023136"/>
    </source>
</evidence>
<comment type="similarity">
    <text evidence="7">Belongs to the drug/metabolite transporter (DMT) superfamily. Small multidrug resistance (SMR) (TC 2.A.7.1) family.</text>
</comment>
<accession>A0A1H5PZE9</accession>
<dbReference type="GO" id="GO:0022857">
    <property type="term" value="F:transmembrane transporter activity"/>
    <property type="evidence" value="ECO:0007669"/>
    <property type="project" value="InterPro"/>
</dbReference>
<dbReference type="FunFam" id="1.10.3730.20:FF:000001">
    <property type="entry name" value="Quaternary ammonium compound resistance transporter SugE"/>
    <property type="match status" value="1"/>
</dbReference>
<sequence>MAWLYVIVGGLFETAFAISLKESNGFTRLWPTVSFAVTVAISMGLLGLGLRELPVGTAYAVWVGIGAVGTAIAGMLFFNDPATLLRLSAIGLIVGGVVLLNLSGGSGH</sequence>
<dbReference type="AlphaFoldDB" id="A0A1H5PZE9"/>
<evidence type="ECO:0000313" key="9">
    <source>
        <dbReference type="EMBL" id="SEF18571.1"/>
    </source>
</evidence>
<evidence type="ECO:0000256" key="1">
    <source>
        <dbReference type="ARBA" id="ARBA00004651"/>
    </source>
</evidence>
<evidence type="ECO:0000256" key="7">
    <source>
        <dbReference type="RuleBase" id="RU003942"/>
    </source>
</evidence>
<evidence type="ECO:0000256" key="3">
    <source>
        <dbReference type="ARBA" id="ARBA00022475"/>
    </source>
</evidence>
<keyword evidence="2" id="KW-0813">Transport</keyword>
<dbReference type="PANTHER" id="PTHR30561">
    <property type="entry name" value="SMR FAMILY PROTON-DEPENDENT DRUG EFFLUX TRANSPORTER SUGE"/>
    <property type="match status" value="1"/>
</dbReference>
<dbReference type="SUPFAM" id="SSF103481">
    <property type="entry name" value="Multidrug resistance efflux transporter EmrE"/>
    <property type="match status" value="1"/>
</dbReference>
<reference evidence="10" key="1">
    <citation type="submission" date="2016-10" db="EMBL/GenBank/DDBJ databases">
        <authorList>
            <person name="Varghese N."/>
            <person name="Submissions S."/>
        </authorList>
    </citation>
    <scope>NUCLEOTIDE SEQUENCE [LARGE SCALE GENOMIC DNA]</scope>
    <source>
        <strain evidence="10">DSM 45237</strain>
    </source>
</reference>
<dbReference type="Proteomes" id="UP000181980">
    <property type="component" value="Unassembled WGS sequence"/>
</dbReference>
<organism evidence="9 10">
    <name type="scientific">Jiangella alba</name>
    <dbReference type="NCBI Taxonomy" id="561176"/>
    <lineage>
        <taxon>Bacteria</taxon>
        <taxon>Bacillati</taxon>
        <taxon>Actinomycetota</taxon>
        <taxon>Actinomycetes</taxon>
        <taxon>Jiangellales</taxon>
        <taxon>Jiangellaceae</taxon>
        <taxon>Jiangella</taxon>
    </lineage>
</organism>
<dbReference type="EMBL" id="FNUC01000004">
    <property type="protein sequence ID" value="SEF18571.1"/>
    <property type="molecule type" value="Genomic_DNA"/>
</dbReference>
<evidence type="ECO:0000256" key="4">
    <source>
        <dbReference type="ARBA" id="ARBA00022692"/>
    </source>
</evidence>
<name>A0A1H5PZE9_9ACTN</name>
<dbReference type="OrthoDB" id="21828at2"/>
<keyword evidence="3" id="KW-1003">Cell membrane</keyword>
<comment type="subcellular location">
    <subcellularLocation>
        <location evidence="1 7">Cell membrane</location>
        <topology evidence="1 7">Multi-pass membrane protein</topology>
    </subcellularLocation>
</comment>
<dbReference type="InterPro" id="IPR045324">
    <property type="entry name" value="Small_multidrug_res"/>
</dbReference>
<keyword evidence="10" id="KW-1185">Reference proteome</keyword>
<feature type="transmembrane region" description="Helical" evidence="8">
    <location>
        <begin position="84"/>
        <end position="102"/>
    </location>
</feature>
<feature type="transmembrane region" description="Helical" evidence="8">
    <location>
        <begin position="33"/>
        <end position="50"/>
    </location>
</feature>
<dbReference type="GO" id="GO:0005886">
    <property type="term" value="C:plasma membrane"/>
    <property type="evidence" value="ECO:0007669"/>
    <property type="project" value="UniProtKB-SubCell"/>
</dbReference>
<keyword evidence="4 7" id="KW-0812">Transmembrane</keyword>
<evidence type="ECO:0000256" key="8">
    <source>
        <dbReference type="SAM" id="Phobius"/>
    </source>
</evidence>
<dbReference type="Pfam" id="PF00893">
    <property type="entry name" value="Multi_Drug_Res"/>
    <property type="match status" value="1"/>
</dbReference>
<keyword evidence="5 8" id="KW-1133">Transmembrane helix</keyword>
<proteinExistence type="inferred from homology"/>
<dbReference type="PANTHER" id="PTHR30561:SF0">
    <property type="entry name" value="GUANIDINIUM EXPORTER"/>
    <property type="match status" value="1"/>
</dbReference>
<evidence type="ECO:0000256" key="2">
    <source>
        <dbReference type="ARBA" id="ARBA00022448"/>
    </source>
</evidence>